<dbReference type="InterPro" id="IPR000792">
    <property type="entry name" value="Tscrpt_reg_LuxR_C"/>
</dbReference>
<dbReference type="Gene3D" id="3.40.50.2300">
    <property type="match status" value="1"/>
</dbReference>
<protein>
    <submittedName>
        <fullName evidence="5">Regulatory protein, luxR family</fullName>
    </submittedName>
</protein>
<dbReference type="InterPro" id="IPR016032">
    <property type="entry name" value="Sig_transdc_resp-reg_C-effctor"/>
</dbReference>
<dbReference type="AlphaFoldDB" id="A0A1T5BP42"/>
<evidence type="ECO:0000313" key="5">
    <source>
        <dbReference type="EMBL" id="SKB48680.1"/>
    </source>
</evidence>
<name>A0A1T5BP42_9SPHI</name>
<dbReference type="SMART" id="SM00421">
    <property type="entry name" value="HTH_LUXR"/>
    <property type="match status" value="1"/>
</dbReference>
<evidence type="ECO:0000256" key="1">
    <source>
        <dbReference type="ARBA" id="ARBA00023015"/>
    </source>
</evidence>
<organism evidence="5 6">
    <name type="scientific">Daejeonella lutea</name>
    <dbReference type="NCBI Taxonomy" id="572036"/>
    <lineage>
        <taxon>Bacteria</taxon>
        <taxon>Pseudomonadati</taxon>
        <taxon>Bacteroidota</taxon>
        <taxon>Sphingobacteriia</taxon>
        <taxon>Sphingobacteriales</taxon>
        <taxon>Sphingobacteriaceae</taxon>
        <taxon>Daejeonella</taxon>
    </lineage>
</organism>
<dbReference type="CDD" id="cd06170">
    <property type="entry name" value="LuxR_C_like"/>
    <property type="match status" value="1"/>
</dbReference>
<dbReference type="GO" id="GO:0003677">
    <property type="term" value="F:DNA binding"/>
    <property type="evidence" value="ECO:0007669"/>
    <property type="project" value="UniProtKB-KW"/>
</dbReference>
<dbReference type="EMBL" id="FUYR01000001">
    <property type="protein sequence ID" value="SKB48680.1"/>
    <property type="molecule type" value="Genomic_DNA"/>
</dbReference>
<keyword evidence="1" id="KW-0805">Transcription regulation</keyword>
<evidence type="ECO:0000259" key="4">
    <source>
        <dbReference type="PROSITE" id="PS50043"/>
    </source>
</evidence>
<evidence type="ECO:0000313" key="6">
    <source>
        <dbReference type="Proteomes" id="UP000189981"/>
    </source>
</evidence>
<proteinExistence type="predicted"/>
<dbReference type="PANTHER" id="PTHR44688:SF16">
    <property type="entry name" value="DNA-BINDING TRANSCRIPTIONAL ACTIVATOR DEVR_DOSR"/>
    <property type="match status" value="1"/>
</dbReference>
<keyword evidence="3" id="KW-0804">Transcription</keyword>
<dbReference type="Proteomes" id="UP000189981">
    <property type="component" value="Unassembled WGS sequence"/>
</dbReference>
<dbReference type="PROSITE" id="PS50043">
    <property type="entry name" value="HTH_LUXR_2"/>
    <property type="match status" value="1"/>
</dbReference>
<evidence type="ECO:0000256" key="2">
    <source>
        <dbReference type="ARBA" id="ARBA00023125"/>
    </source>
</evidence>
<sequence>MLVLSFADLQGFNYSELRSKSGAKILVMASLDPDYSVVSALHPGADGYVLATDPVEELVLAITRLAEGKRFLASSIGFALLTPERWKQLSVDRVHSTSRELEILNLIGDGLTNQEIADRLFTSKRTVEGHRGTLLQKTGARNSAALIKFAMAGKLMINE</sequence>
<dbReference type="PRINTS" id="PR00038">
    <property type="entry name" value="HTHLUXR"/>
</dbReference>
<gene>
    <name evidence="5" type="ORF">SAMN05661099_1624</name>
</gene>
<dbReference type="SUPFAM" id="SSF46894">
    <property type="entry name" value="C-terminal effector domain of the bipartite response regulators"/>
    <property type="match status" value="1"/>
</dbReference>
<dbReference type="Pfam" id="PF00196">
    <property type="entry name" value="GerE"/>
    <property type="match status" value="1"/>
</dbReference>
<dbReference type="STRING" id="572036.SAMN05661099_1624"/>
<evidence type="ECO:0000256" key="3">
    <source>
        <dbReference type="ARBA" id="ARBA00023163"/>
    </source>
</evidence>
<keyword evidence="2" id="KW-0238">DNA-binding</keyword>
<dbReference type="PANTHER" id="PTHR44688">
    <property type="entry name" value="DNA-BINDING TRANSCRIPTIONAL ACTIVATOR DEVR_DOSR"/>
    <property type="match status" value="1"/>
</dbReference>
<dbReference type="GO" id="GO:0006355">
    <property type="term" value="P:regulation of DNA-templated transcription"/>
    <property type="evidence" value="ECO:0007669"/>
    <property type="project" value="InterPro"/>
</dbReference>
<keyword evidence="6" id="KW-1185">Reference proteome</keyword>
<feature type="domain" description="HTH luxR-type" evidence="4">
    <location>
        <begin position="89"/>
        <end position="154"/>
    </location>
</feature>
<accession>A0A1T5BP42</accession>
<reference evidence="6" key="1">
    <citation type="submission" date="2017-02" db="EMBL/GenBank/DDBJ databases">
        <authorList>
            <person name="Varghese N."/>
            <person name="Submissions S."/>
        </authorList>
    </citation>
    <scope>NUCLEOTIDE SEQUENCE [LARGE SCALE GENOMIC DNA]</scope>
    <source>
        <strain evidence="6">DSM 22385</strain>
    </source>
</reference>